<evidence type="ECO:0000313" key="8">
    <source>
        <dbReference type="Proteomes" id="UP000307169"/>
    </source>
</evidence>
<feature type="region of interest" description="Disordered" evidence="1">
    <location>
        <begin position="22"/>
        <end position="50"/>
    </location>
</feature>
<evidence type="ECO:0000313" key="3">
    <source>
        <dbReference type="EMBL" id="TIB95438.1"/>
    </source>
</evidence>
<feature type="compositionally biased region" description="Polar residues" evidence="1">
    <location>
        <begin position="517"/>
        <end position="528"/>
    </location>
</feature>
<evidence type="ECO:0000313" key="2">
    <source>
        <dbReference type="EMBL" id="TIB76405.1"/>
    </source>
</evidence>
<evidence type="ECO:0000313" key="11">
    <source>
        <dbReference type="Proteomes" id="UP000310708"/>
    </source>
</evidence>
<dbReference type="Proteomes" id="UP000309601">
    <property type="component" value="Unassembled WGS sequence"/>
</dbReference>
<accession>A0A4T0NGX5</accession>
<dbReference type="EMBL" id="SPRW01000007">
    <property type="protein sequence ID" value="TIC69091.1"/>
    <property type="molecule type" value="Genomic_DNA"/>
</dbReference>
<feature type="region of interest" description="Disordered" evidence="1">
    <location>
        <begin position="229"/>
        <end position="264"/>
    </location>
</feature>
<dbReference type="EMBL" id="SPRH01000093">
    <property type="protein sequence ID" value="TIB95438.1"/>
    <property type="molecule type" value="Genomic_DNA"/>
</dbReference>
<protein>
    <submittedName>
        <fullName evidence="3">Uncharacterized protein</fullName>
    </submittedName>
</protein>
<feature type="compositionally biased region" description="Pro residues" evidence="1">
    <location>
        <begin position="408"/>
        <end position="418"/>
    </location>
</feature>
<feature type="region of interest" description="Disordered" evidence="1">
    <location>
        <begin position="487"/>
        <end position="533"/>
    </location>
</feature>
<sequence>MAESDKRHTNASVLDYYAYVAESGERSPSSSPSSSYSAEFGESNDNRQASVLERIDSNSFTHLNVYRPDAAEGQVKVGSYDYNPDMSEFMATGVQDDDLQHDQGTSIGTIPSDVLLKRRKSDLSVMSIKAHDDQSDSSTSSQSTVDLPATGEDAMTVTRDMPFPNAFFSKSVLDGAISPSDRAMRMAEAINALANAASGMQIWLRCVGGENRTRGYSPPPLIKHSERYRREKTTSQQLNYKSSIPSIGKSNSIHSTNAQGSSSPYMTTPVVPYAQERHHSSASFSTNSTFPLRGGSDVNVAHDLTSRTAAMGITDSPPDKIPEELPYPGAASLKKVSSTNSSVMTPKSGKASRAAGFFANLGRRTSAKSPPKKLQIGNPSPITKTVDLPNSKSSISPPLFSPASSSPPTSPSEPPTAPPGTTSFRDKEVTVPARHSSHKKGRHLPSASTSHINLEGLDRTPTGPRAKPGSKTRNSSIFNLDHVLNPEPFPGLANLKPPSKYGLRASTPAPVRKSSRKNMQQASNSSVPSEDLSPAFKASLSRLENLLPQASKSELKSHLKKANGDEMRAVGTYIESQR</sequence>
<feature type="compositionally biased region" description="Polar residues" evidence="1">
    <location>
        <begin position="234"/>
        <end position="264"/>
    </location>
</feature>
<evidence type="ECO:0000313" key="9">
    <source>
        <dbReference type="Proteomes" id="UP000309601"/>
    </source>
</evidence>
<dbReference type="EMBL" id="SPRO01000047">
    <property type="protein sequence ID" value="TIC28013.1"/>
    <property type="molecule type" value="Genomic_DNA"/>
</dbReference>
<feature type="region of interest" description="Disordered" evidence="1">
    <location>
        <begin position="361"/>
        <end position="475"/>
    </location>
</feature>
<evidence type="ECO:0000313" key="4">
    <source>
        <dbReference type="EMBL" id="TIC28013.1"/>
    </source>
</evidence>
<evidence type="ECO:0000256" key="1">
    <source>
        <dbReference type="SAM" id="MobiDB-lite"/>
    </source>
</evidence>
<feature type="region of interest" description="Disordered" evidence="1">
    <location>
        <begin position="549"/>
        <end position="578"/>
    </location>
</feature>
<proteinExistence type="predicted"/>
<dbReference type="Proteomes" id="UP000305647">
    <property type="component" value="Unassembled WGS sequence"/>
</dbReference>
<feature type="compositionally biased region" description="Low complexity" evidence="1">
    <location>
        <begin position="393"/>
        <end position="407"/>
    </location>
</feature>
<feature type="compositionally biased region" description="Basic and acidic residues" evidence="1">
    <location>
        <begin position="553"/>
        <end position="568"/>
    </location>
</feature>
<dbReference type="Proteomes" id="UP000310685">
    <property type="component" value="Unassembled WGS sequence"/>
</dbReference>
<evidence type="ECO:0000313" key="10">
    <source>
        <dbReference type="Proteomes" id="UP000310685"/>
    </source>
</evidence>
<evidence type="ECO:0000313" key="7">
    <source>
        <dbReference type="Proteomes" id="UP000305647"/>
    </source>
</evidence>
<reference evidence="7 8" key="1">
    <citation type="submission" date="2019-03" db="EMBL/GenBank/DDBJ databases">
        <title>Sequencing 25 genomes of Wallemia mellicola.</title>
        <authorList>
            <person name="Gostincar C."/>
        </authorList>
    </citation>
    <scope>NUCLEOTIDE SEQUENCE [LARGE SCALE GENOMIC DNA]</scope>
    <source>
        <strain evidence="3 8">EXF-1262</strain>
        <strain evidence="6 9">EXF-1274</strain>
        <strain evidence="2 10">EXF-6152</strain>
        <strain evidence="5 11">EXF-757</strain>
        <strain evidence="4 7">EXF-8738</strain>
    </source>
</reference>
<dbReference type="OMA" id="TENRDFN"/>
<organism evidence="3 8">
    <name type="scientific">Wallemia mellicola</name>
    <dbReference type="NCBI Taxonomy" id="1708541"/>
    <lineage>
        <taxon>Eukaryota</taxon>
        <taxon>Fungi</taxon>
        <taxon>Dikarya</taxon>
        <taxon>Basidiomycota</taxon>
        <taxon>Wallemiomycotina</taxon>
        <taxon>Wallemiomycetes</taxon>
        <taxon>Wallemiales</taxon>
        <taxon>Wallemiaceae</taxon>
        <taxon>Wallemia</taxon>
    </lineage>
</organism>
<name>A0A4T0NGX5_9BASI</name>
<dbReference type="Proteomes" id="UP000307169">
    <property type="component" value="Unassembled WGS sequence"/>
</dbReference>
<gene>
    <name evidence="5" type="ORF">E3Q01_03362</name>
    <name evidence="6" type="ORF">E3Q02_01037</name>
    <name evidence="4" type="ORF">E3Q10_03432</name>
    <name evidence="3" type="ORF">E3Q17_04285</name>
    <name evidence="2" type="ORF">E3Q22_03573</name>
</gene>
<evidence type="ECO:0000313" key="5">
    <source>
        <dbReference type="EMBL" id="TIC63396.1"/>
    </source>
</evidence>
<feature type="compositionally biased region" description="Polar residues" evidence="1">
    <location>
        <begin position="377"/>
        <end position="392"/>
    </location>
</feature>
<comment type="caution">
    <text evidence="3">The sequence shown here is derived from an EMBL/GenBank/DDBJ whole genome shotgun (WGS) entry which is preliminary data.</text>
</comment>
<dbReference type="AlphaFoldDB" id="A0A4T0NGX5"/>
<dbReference type="EMBL" id="SPRX01000048">
    <property type="protein sequence ID" value="TIC63396.1"/>
    <property type="molecule type" value="Genomic_DNA"/>
</dbReference>
<feature type="region of interest" description="Disordered" evidence="1">
    <location>
        <begin position="128"/>
        <end position="149"/>
    </location>
</feature>
<evidence type="ECO:0000313" key="6">
    <source>
        <dbReference type="EMBL" id="TIC69091.1"/>
    </source>
</evidence>
<dbReference type="Proteomes" id="UP000310708">
    <property type="component" value="Unassembled WGS sequence"/>
</dbReference>
<dbReference type="EMBL" id="SPRC01000047">
    <property type="protein sequence ID" value="TIB76405.1"/>
    <property type="molecule type" value="Genomic_DNA"/>
</dbReference>
<feature type="compositionally biased region" description="Low complexity" evidence="1">
    <location>
        <begin position="26"/>
        <end position="43"/>
    </location>
</feature>